<evidence type="ECO:0000313" key="2">
    <source>
        <dbReference type="Proteomes" id="UP001221757"/>
    </source>
</evidence>
<accession>A0AAD7G9R2</accession>
<dbReference type="Proteomes" id="UP001221757">
    <property type="component" value="Unassembled WGS sequence"/>
</dbReference>
<dbReference type="EMBL" id="JARKIE010000116">
    <property type="protein sequence ID" value="KAJ7681568.1"/>
    <property type="molecule type" value="Genomic_DNA"/>
</dbReference>
<proteinExistence type="predicted"/>
<sequence>MPGGQSAQTQGRNTQVFGVPCLGKDPNQWEGELRAAWLYSGVAWVSECGFLMCPDLDRRVILWIACKSTTYAYMGCSIEFYVPRMCCNECGLVMAVYGNVSKSCVPQMCHNECGLVVAMCGNVSRLVVVVYINASNVASWCCEIWMHTDLLLLYPLCCIGQA</sequence>
<reference evidence="1" key="1">
    <citation type="submission" date="2023-03" db="EMBL/GenBank/DDBJ databases">
        <title>Massive genome expansion in bonnet fungi (Mycena s.s.) driven by repeated elements and novel gene families across ecological guilds.</title>
        <authorList>
            <consortium name="Lawrence Berkeley National Laboratory"/>
            <person name="Harder C.B."/>
            <person name="Miyauchi S."/>
            <person name="Viragh M."/>
            <person name="Kuo A."/>
            <person name="Thoen E."/>
            <person name="Andreopoulos B."/>
            <person name="Lu D."/>
            <person name="Skrede I."/>
            <person name="Drula E."/>
            <person name="Henrissat B."/>
            <person name="Morin E."/>
            <person name="Kohler A."/>
            <person name="Barry K."/>
            <person name="LaButti K."/>
            <person name="Morin E."/>
            <person name="Salamov A."/>
            <person name="Lipzen A."/>
            <person name="Mereny Z."/>
            <person name="Hegedus B."/>
            <person name="Baldrian P."/>
            <person name="Stursova M."/>
            <person name="Weitz H."/>
            <person name="Taylor A."/>
            <person name="Grigoriev I.V."/>
            <person name="Nagy L.G."/>
            <person name="Martin F."/>
            <person name="Kauserud H."/>
        </authorList>
    </citation>
    <scope>NUCLEOTIDE SEQUENCE</scope>
    <source>
        <strain evidence="1">CBHHK067</strain>
    </source>
</reference>
<comment type="caution">
    <text evidence="1">The sequence shown here is derived from an EMBL/GenBank/DDBJ whole genome shotgun (WGS) entry which is preliminary data.</text>
</comment>
<protein>
    <submittedName>
        <fullName evidence="1">Uncharacterized protein</fullName>
    </submittedName>
</protein>
<keyword evidence="2" id="KW-1185">Reference proteome</keyword>
<dbReference type="AlphaFoldDB" id="A0AAD7G9R2"/>
<evidence type="ECO:0000313" key="1">
    <source>
        <dbReference type="EMBL" id="KAJ7681568.1"/>
    </source>
</evidence>
<organism evidence="1 2">
    <name type="scientific">Mycena rosella</name>
    <name type="common">Pink bonnet</name>
    <name type="synonym">Agaricus rosellus</name>
    <dbReference type="NCBI Taxonomy" id="1033263"/>
    <lineage>
        <taxon>Eukaryota</taxon>
        <taxon>Fungi</taxon>
        <taxon>Dikarya</taxon>
        <taxon>Basidiomycota</taxon>
        <taxon>Agaricomycotina</taxon>
        <taxon>Agaricomycetes</taxon>
        <taxon>Agaricomycetidae</taxon>
        <taxon>Agaricales</taxon>
        <taxon>Marasmiineae</taxon>
        <taxon>Mycenaceae</taxon>
        <taxon>Mycena</taxon>
    </lineage>
</organism>
<gene>
    <name evidence="1" type="ORF">B0H17DRAFT_1138313</name>
</gene>
<name>A0AAD7G9R2_MYCRO</name>